<comment type="subcellular location">
    <subcellularLocation>
        <location evidence="1">Membrane</location>
        <topology evidence="1">Multi-pass membrane protein</topology>
    </subcellularLocation>
</comment>
<evidence type="ECO:0000256" key="1">
    <source>
        <dbReference type="ARBA" id="ARBA00004141"/>
    </source>
</evidence>
<dbReference type="Proteomes" id="UP000230423">
    <property type="component" value="Unassembled WGS sequence"/>
</dbReference>
<proteinExistence type="predicted"/>
<keyword evidence="2 5" id="KW-0812">Transmembrane</keyword>
<accession>A0A2G9UQS3</accession>
<keyword evidence="7" id="KW-1185">Reference proteome</keyword>
<evidence type="ECO:0000256" key="4">
    <source>
        <dbReference type="ARBA" id="ARBA00023136"/>
    </source>
</evidence>
<dbReference type="EMBL" id="KZ345634">
    <property type="protein sequence ID" value="PIO72621.1"/>
    <property type="molecule type" value="Genomic_DNA"/>
</dbReference>
<dbReference type="GO" id="GO:0016020">
    <property type="term" value="C:membrane"/>
    <property type="evidence" value="ECO:0007669"/>
    <property type="project" value="UniProtKB-SubCell"/>
</dbReference>
<evidence type="ECO:0000313" key="7">
    <source>
        <dbReference type="Proteomes" id="UP000230423"/>
    </source>
</evidence>
<organism evidence="6 7">
    <name type="scientific">Teladorsagia circumcincta</name>
    <name type="common">Brown stomach worm</name>
    <name type="synonym">Ostertagia circumcincta</name>
    <dbReference type="NCBI Taxonomy" id="45464"/>
    <lineage>
        <taxon>Eukaryota</taxon>
        <taxon>Metazoa</taxon>
        <taxon>Ecdysozoa</taxon>
        <taxon>Nematoda</taxon>
        <taxon>Chromadorea</taxon>
        <taxon>Rhabditida</taxon>
        <taxon>Rhabditina</taxon>
        <taxon>Rhabditomorpha</taxon>
        <taxon>Strongyloidea</taxon>
        <taxon>Trichostrongylidae</taxon>
        <taxon>Teladorsagia</taxon>
    </lineage>
</organism>
<evidence type="ECO:0000256" key="3">
    <source>
        <dbReference type="ARBA" id="ARBA00022989"/>
    </source>
</evidence>
<dbReference type="AlphaFoldDB" id="A0A2G9UQS3"/>
<gene>
    <name evidence="6" type="ORF">TELCIR_05443</name>
</gene>
<dbReference type="PANTHER" id="PTHR23294">
    <property type="entry name" value="ET TRANSLATION PRODUCT-RELATED"/>
    <property type="match status" value="1"/>
</dbReference>
<feature type="transmembrane region" description="Helical" evidence="5">
    <location>
        <begin position="153"/>
        <end position="171"/>
    </location>
</feature>
<dbReference type="InterPro" id="IPR051617">
    <property type="entry name" value="UNC-93-like_regulator"/>
</dbReference>
<dbReference type="PANTHER" id="PTHR23294:SF18">
    <property type="entry name" value="UNC93-LIKE PROTEIN MFSD11"/>
    <property type="match status" value="1"/>
</dbReference>
<keyword evidence="3 5" id="KW-1133">Transmembrane helix</keyword>
<feature type="transmembrane region" description="Helical" evidence="5">
    <location>
        <begin position="199"/>
        <end position="219"/>
    </location>
</feature>
<name>A0A2G9UQS3_TELCI</name>
<protein>
    <submittedName>
        <fullName evidence="6">Uncharacterized protein</fullName>
    </submittedName>
</protein>
<sequence>MRQWKKRKKKMEQMKQEYENYYKHDRLLRDWISTRHDRLLLLLDACAYLYNCFATKEAPSLFIGEALPGVQCLSAFGFLVVSRQVTSEEHFKDKDSKPLKEMERRKRDELICIFCLAVGTMCLINGYDTQAFIVESVLHSVHKREPGRIDKHAGYYGIVLGGVVLIIIFYIRKQISTESESLIEHVELDYRNFSTAEIYVVYGALLCFTLFSNIIFALMPVRKTTDSEMEAVEKLTLRTQLGDFGKLYIRRREKTGMIIDPYAWARTNVLIMFTFKSLSAIGFFIVSRQVTSEELPKEKDCKAVKIYPVESGCA</sequence>
<reference evidence="6 7" key="1">
    <citation type="submission" date="2015-09" db="EMBL/GenBank/DDBJ databases">
        <title>Draft genome of the parasitic nematode Teladorsagia circumcincta isolate WARC Sus (inbred).</title>
        <authorList>
            <person name="Mitreva M."/>
        </authorList>
    </citation>
    <scope>NUCLEOTIDE SEQUENCE [LARGE SCALE GENOMIC DNA]</scope>
    <source>
        <strain evidence="6 7">S</strain>
    </source>
</reference>
<dbReference type="OrthoDB" id="5856527at2759"/>
<feature type="transmembrane region" description="Helical" evidence="5">
    <location>
        <begin position="269"/>
        <end position="287"/>
    </location>
</feature>
<keyword evidence="4 5" id="KW-0472">Membrane</keyword>
<evidence type="ECO:0000256" key="5">
    <source>
        <dbReference type="SAM" id="Phobius"/>
    </source>
</evidence>
<evidence type="ECO:0000256" key="2">
    <source>
        <dbReference type="ARBA" id="ARBA00022692"/>
    </source>
</evidence>
<evidence type="ECO:0000313" key="6">
    <source>
        <dbReference type="EMBL" id="PIO72621.1"/>
    </source>
</evidence>
<feature type="transmembrane region" description="Helical" evidence="5">
    <location>
        <begin position="110"/>
        <end position="133"/>
    </location>
</feature>